<evidence type="ECO:0000256" key="1">
    <source>
        <dbReference type="ARBA" id="ARBA00023157"/>
    </source>
</evidence>
<keyword evidence="1" id="KW-1015">Disulfide bond</keyword>
<reference evidence="4" key="2">
    <citation type="submission" date="2025-09" db="UniProtKB">
        <authorList>
            <consortium name="Ensembl"/>
        </authorList>
    </citation>
    <scope>IDENTIFICATION</scope>
</reference>
<feature type="domain" description="Fibronectin type-I" evidence="3">
    <location>
        <begin position="259"/>
        <end position="303"/>
    </location>
</feature>
<evidence type="ECO:0000256" key="2">
    <source>
        <dbReference type="ARBA" id="ARBA00023180"/>
    </source>
</evidence>
<name>A0A8C4WZX4_EPTBU</name>
<feature type="domain" description="Fibronectin type-I" evidence="3">
    <location>
        <begin position="66"/>
        <end position="109"/>
    </location>
</feature>
<dbReference type="InterPro" id="IPR000083">
    <property type="entry name" value="Fibronectin_type1"/>
</dbReference>
<sequence length="507" mass="57249">MILDCICLGEGRGRISCTVANRCHVDGQSYKIGDKWRKTHEMGRYMLECICLGYSRGEWNCAPVQESCFDRYTAGRHHVGDTWERPKDGMIWDCTCLGEGRGRISCTIANRCHDDGQSYKIGDKWRKPHEMGRYMLECVCLGYNRGEWNCAPLSASQERCYDSTSRTSHNVGDKWERPHQRWMIVDCTCLGEGQGRISCTSRSRCHDKIIQHSFKIGDRWSRLDSHGHPINCLCIGNNRSEMTCERQSSDVIAHAGSQDRCYDSTLRTTHGVGDKWERPHQRWMILDCMCLGGDQVRISCTSRNRCNDNLIQRSFKIGDRWTRLDSHGHLFNCLCIGNNQSEMTCERQSSAIIAHAVEEMCTVGGKQRCVGDHCDELDELGNTKHCTCSGNRCGERNCTPYSTITAVEEMCTVGGKQRCVGDHWDELDELGNTKCCTCSGNRCGERNCTPYSTITGEHDVVLLSSQIQNKKKGNTLVVKNASCYPLLSNGLARGFKKDEISGLTNLF</sequence>
<dbReference type="Proteomes" id="UP000694388">
    <property type="component" value="Unplaced"/>
</dbReference>
<accession>A0A8C4WZX4</accession>
<dbReference type="SMART" id="SM00058">
    <property type="entry name" value="FN1"/>
    <property type="match status" value="9"/>
</dbReference>
<protein>
    <recommendedName>
        <fullName evidence="3">Fibronectin type-I domain-containing protein</fullName>
    </recommendedName>
</protein>
<dbReference type="Gene3D" id="2.10.70.10">
    <property type="entry name" value="Complement Module, domain 1"/>
    <property type="match status" value="8"/>
</dbReference>
<dbReference type="FunFam" id="2.10.70.10:FF:000006">
    <property type="entry name" value="Fibronectin 1"/>
    <property type="match status" value="1"/>
</dbReference>
<dbReference type="GO" id="GO:0005576">
    <property type="term" value="C:extracellular region"/>
    <property type="evidence" value="ECO:0007669"/>
    <property type="project" value="InterPro"/>
</dbReference>
<feature type="domain" description="Fibronectin type-I" evidence="3">
    <location>
        <begin position="304"/>
        <end position="348"/>
    </location>
</feature>
<feature type="domain" description="Fibronectin type-I" evidence="3">
    <location>
        <begin position="203"/>
        <end position="247"/>
    </location>
</feature>
<evidence type="ECO:0000259" key="3">
    <source>
        <dbReference type="PROSITE" id="PS51091"/>
    </source>
</evidence>
<keyword evidence="5" id="KW-1185">Reference proteome</keyword>
<dbReference type="GeneTree" id="ENSGT00940000155126"/>
<evidence type="ECO:0000313" key="4">
    <source>
        <dbReference type="Ensembl" id="ENSEBUP00000022518.1"/>
    </source>
</evidence>
<feature type="domain" description="Fibronectin type-I" evidence="3">
    <location>
        <begin position="158"/>
        <end position="202"/>
    </location>
</feature>
<organism evidence="4 5">
    <name type="scientific">Eptatretus burgeri</name>
    <name type="common">Inshore hagfish</name>
    <dbReference type="NCBI Taxonomy" id="7764"/>
    <lineage>
        <taxon>Eukaryota</taxon>
        <taxon>Metazoa</taxon>
        <taxon>Chordata</taxon>
        <taxon>Craniata</taxon>
        <taxon>Vertebrata</taxon>
        <taxon>Cyclostomata</taxon>
        <taxon>Myxini</taxon>
        <taxon>Myxiniformes</taxon>
        <taxon>Myxinidae</taxon>
        <taxon>Eptatretinae</taxon>
        <taxon>Eptatretus</taxon>
    </lineage>
</organism>
<feature type="domain" description="Fibronectin type-I" evidence="3">
    <location>
        <begin position="110"/>
        <end position="153"/>
    </location>
</feature>
<dbReference type="Pfam" id="PF00039">
    <property type="entry name" value="fn1"/>
    <property type="match status" value="7"/>
</dbReference>
<dbReference type="FunFam" id="2.10.70.10:FF:000004">
    <property type="entry name" value="Fibronectin 1"/>
    <property type="match status" value="3"/>
</dbReference>
<dbReference type="SUPFAM" id="SSF57603">
    <property type="entry name" value="FnI-like domain"/>
    <property type="match status" value="8"/>
</dbReference>
<feature type="domain" description="Fibronectin type-I" evidence="3">
    <location>
        <begin position="21"/>
        <end position="64"/>
    </location>
</feature>
<evidence type="ECO:0000313" key="5">
    <source>
        <dbReference type="Proteomes" id="UP000694388"/>
    </source>
</evidence>
<proteinExistence type="predicted"/>
<dbReference type="PROSITE" id="PS51091">
    <property type="entry name" value="FN1_2"/>
    <property type="match status" value="7"/>
</dbReference>
<dbReference type="Ensembl" id="ENSEBUT00000023094.1">
    <property type="protein sequence ID" value="ENSEBUP00000022518.1"/>
    <property type="gene ID" value="ENSEBUG00000013873.1"/>
</dbReference>
<reference evidence="4" key="1">
    <citation type="submission" date="2025-08" db="UniProtKB">
        <authorList>
            <consortium name="Ensembl"/>
        </authorList>
    </citation>
    <scope>IDENTIFICATION</scope>
</reference>
<dbReference type="AlphaFoldDB" id="A0A8C4WZX4"/>
<keyword evidence="2" id="KW-0325">Glycoprotein</keyword>
<dbReference type="CDD" id="cd00061">
    <property type="entry name" value="FN1"/>
    <property type="match status" value="3"/>
</dbReference>